<keyword evidence="4 6" id="KW-1133">Transmembrane helix</keyword>
<dbReference type="EMBL" id="JACAQD010000006">
    <property type="protein sequence ID" value="NWC31902.1"/>
    <property type="molecule type" value="Genomic_DNA"/>
</dbReference>
<feature type="transmembrane region" description="Helical" evidence="6">
    <location>
        <begin position="194"/>
        <end position="216"/>
    </location>
</feature>
<dbReference type="GO" id="GO:0005886">
    <property type="term" value="C:plasma membrane"/>
    <property type="evidence" value="ECO:0007669"/>
    <property type="project" value="UniProtKB-SubCell"/>
</dbReference>
<comment type="caution">
    <text evidence="7">The sequence shown here is derived from an EMBL/GenBank/DDBJ whole genome shotgun (WGS) entry which is preliminary data.</text>
</comment>
<feature type="transmembrane region" description="Helical" evidence="6">
    <location>
        <begin position="253"/>
        <end position="272"/>
    </location>
</feature>
<protein>
    <recommendedName>
        <fullName evidence="6">Probable membrane transporter protein</fullName>
    </recommendedName>
</protein>
<evidence type="ECO:0000256" key="4">
    <source>
        <dbReference type="ARBA" id="ARBA00022989"/>
    </source>
</evidence>
<dbReference type="Pfam" id="PF01925">
    <property type="entry name" value="TauE"/>
    <property type="match status" value="1"/>
</dbReference>
<dbReference type="Proteomes" id="UP000520592">
    <property type="component" value="Unassembled WGS sequence"/>
</dbReference>
<keyword evidence="3 6" id="KW-0812">Transmembrane</keyword>
<dbReference type="InterPro" id="IPR002781">
    <property type="entry name" value="TM_pro_TauE-like"/>
</dbReference>
<proteinExistence type="inferred from homology"/>
<feature type="transmembrane region" description="Helical" evidence="6">
    <location>
        <begin position="223"/>
        <end position="241"/>
    </location>
</feature>
<feature type="transmembrane region" description="Helical" evidence="6">
    <location>
        <begin position="100"/>
        <end position="117"/>
    </location>
</feature>
<evidence type="ECO:0000256" key="6">
    <source>
        <dbReference type="RuleBase" id="RU363041"/>
    </source>
</evidence>
<feature type="transmembrane region" description="Helical" evidence="6">
    <location>
        <begin position="72"/>
        <end position="94"/>
    </location>
</feature>
<feature type="transmembrane region" description="Helical" evidence="6">
    <location>
        <begin position="156"/>
        <end position="182"/>
    </location>
</feature>
<name>A0A7Y7Y935_9PSED</name>
<keyword evidence="6" id="KW-1003">Cell membrane</keyword>
<dbReference type="AlphaFoldDB" id="A0A7Y7Y935"/>
<evidence type="ECO:0000256" key="3">
    <source>
        <dbReference type="ARBA" id="ARBA00022692"/>
    </source>
</evidence>
<evidence type="ECO:0000256" key="5">
    <source>
        <dbReference type="ARBA" id="ARBA00023136"/>
    </source>
</evidence>
<evidence type="ECO:0000256" key="1">
    <source>
        <dbReference type="ARBA" id="ARBA00004141"/>
    </source>
</evidence>
<organism evidence="7 8">
    <name type="scientific">Pseudomonas gingeri</name>
    <dbReference type="NCBI Taxonomy" id="117681"/>
    <lineage>
        <taxon>Bacteria</taxon>
        <taxon>Pseudomonadati</taxon>
        <taxon>Pseudomonadota</taxon>
        <taxon>Gammaproteobacteria</taxon>
        <taxon>Pseudomonadales</taxon>
        <taxon>Pseudomonadaceae</taxon>
        <taxon>Pseudomonas</taxon>
    </lineage>
</organism>
<evidence type="ECO:0000256" key="2">
    <source>
        <dbReference type="ARBA" id="ARBA00009142"/>
    </source>
</evidence>
<keyword evidence="5 6" id="KW-0472">Membrane</keyword>
<dbReference type="PANTHER" id="PTHR43701">
    <property type="entry name" value="MEMBRANE TRANSPORTER PROTEIN MJ0441-RELATED"/>
    <property type="match status" value="1"/>
</dbReference>
<sequence>MNEHMLLGAGLGTLIGAVLALTGAGGGILAVPLLVFGLGLSMVQAAPIGLLAVGLAAAVGALLGLRQGIVRYRAAGFIAGIGILLTPLGLWLAHRLPNEPLALGFAVVMVYACARIFNKARHELRHGQPAPRTDFLPCVLNPLQGRLRWTLPCARALTVTGMLSGLLSGLLGVGGGFVIIPALTRYTNLDSKSIVATSLAVIALVSVGSVVTATLSGVMHWSIGAPFAAGAVLGLVLGRQVAGRLAGPRLQQLFALVGVLAALMLALNTLGISGHG</sequence>
<evidence type="ECO:0000313" key="8">
    <source>
        <dbReference type="Proteomes" id="UP000520592"/>
    </source>
</evidence>
<comment type="similarity">
    <text evidence="2 6">Belongs to the 4-toluene sulfonate uptake permease (TSUP) (TC 2.A.102) family.</text>
</comment>
<accession>A0A7Y7Y935</accession>
<comment type="subcellular location">
    <subcellularLocation>
        <location evidence="6">Cell membrane</location>
        <topology evidence="6">Multi-pass membrane protein</topology>
    </subcellularLocation>
    <subcellularLocation>
        <location evidence="1">Membrane</location>
        <topology evidence="1">Multi-pass membrane protein</topology>
    </subcellularLocation>
</comment>
<dbReference type="RefSeq" id="WP_177061099.1">
    <property type="nucleotide sequence ID" value="NZ_JACAPS010000036.1"/>
</dbReference>
<feature type="transmembrane region" description="Helical" evidence="6">
    <location>
        <begin position="46"/>
        <end position="65"/>
    </location>
</feature>
<reference evidence="7 8" key="1">
    <citation type="submission" date="2020-04" db="EMBL/GenBank/DDBJ databases">
        <title>Molecular characterization of pseudomonads from Agaricus bisporus reveal novel blotch 2 pathogens in Western Europe.</title>
        <authorList>
            <person name="Taparia T."/>
            <person name="Krijger M."/>
            <person name="Haynes E."/>
            <person name="Elpinstone J.G."/>
            <person name="Noble R."/>
            <person name="Van Der Wolf J."/>
        </authorList>
    </citation>
    <scope>NUCLEOTIDE SEQUENCE [LARGE SCALE GENOMIC DNA]</scope>
    <source>
        <strain evidence="7 8">IPO3737</strain>
    </source>
</reference>
<dbReference type="PANTHER" id="PTHR43701:SF2">
    <property type="entry name" value="MEMBRANE TRANSPORTER PROTEIN YJNA-RELATED"/>
    <property type="match status" value="1"/>
</dbReference>
<evidence type="ECO:0000313" key="7">
    <source>
        <dbReference type="EMBL" id="NWC31902.1"/>
    </source>
</evidence>
<gene>
    <name evidence="7" type="ORF">HX876_05845</name>
</gene>
<dbReference type="InterPro" id="IPR051598">
    <property type="entry name" value="TSUP/Inactive_protease-like"/>
</dbReference>